<dbReference type="Proteomes" id="UP000011086">
    <property type="component" value="Unassembled WGS sequence"/>
</dbReference>
<accession>A0AA97NXM3</accession>
<organism evidence="2">
    <name type="scientific">Pyricularia oryzae (strain Y34)</name>
    <name type="common">Rice blast fungus</name>
    <name type="synonym">Magnaporthe oryzae</name>
    <dbReference type="NCBI Taxonomy" id="1143189"/>
    <lineage>
        <taxon>Eukaryota</taxon>
        <taxon>Fungi</taxon>
        <taxon>Dikarya</taxon>
        <taxon>Ascomycota</taxon>
        <taxon>Pezizomycotina</taxon>
        <taxon>Sordariomycetes</taxon>
        <taxon>Sordariomycetidae</taxon>
        <taxon>Magnaporthales</taxon>
        <taxon>Pyriculariaceae</taxon>
        <taxon>Pyricularia</taxon>
    </lineage>
</organism>
<gene>
    <name evidence="2" type="ORF">OOU_Y34scaffold00552g21</name>
</gene>
<feature type="region of interest" description="Disordered" evidence="1">
    <location>
        <begin position="62"/>
        <end position="82"/>
    </location>
</feature>
<proteinExistence type="predicted"/>
<evidence type="ECO:0000256" key="1">
    <source>
        <dbReference type="SAM" id="MobiDB-lite"/>
    </source>
</evidence>
<evidence type="ECO:0000313" key="2">
    <source>
        <dbReference type="EMBL" id="ELQ38067.1"/>
    </source>
</evidence>
<protein>
    <submittedName>
        <fullName evidence="2">Uncharacterized protein</fullName>
    </submittedName>
</protein>
<reference evidence="2" key="1">
    <citation type="journal article" date="2012" name="PLoS Genet.">
        <title>Comparative analysis of the genomes of two field isolates of the rice blast fungus Magnaporthe oryzae.</title>
        <authorList>
            <person name="Xue M."/>
            <person name="Yang J."/>
            <person name="Li Z."/>
            <person name="Hu S."/>
            <person name="Yao N."/>
            <person name="Dean R.A."/>
            <person name="Zhao W."/>
            <person name="Shen M."/>
            <person name="Zhang H."/>
            <person name="Li C."/>
            <person name="Liu L."/>
            <person name="Cao L."/>
            <person name="Xu X."/>
            <person name="Xing Y."/>
            <person name="Hsiang T."/>
            <person name="Zhang Z."/>
            <person name="Xu J.R."/>
            <person name="Peng Y.L."/>
        </authorList>
    </citation>
    <scope>NUCLEOTIDE SEQUENCE</scope>
    <source>
        <strain evidence="2">Y34</strain>
    </source>
</reference>
<sequence length="113" mass="12780">MINESQFEGSYFVQYIRSIWPVGSVLAGIRKIEPKSRERFAVAETGEVHLVSRLAETRRDICGTGKRSSKRGHNDSNWQNELELRNSAHPRLNRRCNTASHPSLHGIPTVGLL</sequence>
<name>A0AA97NXM3_PYRO3</name>
<dbReference type="EMBL" id="JH793052">
    <property type="protein sequence ID" value="ELQ38067.1"/>
    <property type="molecule type" value="Genomic_DNA"/>
</dbReference>
<dbReference type="AlphaFoldDB" id="A0AA97NXM3"/>